<evidence type="ECO:0000313" key="2">
    <source>
        <dbReference type="WBParaSite" id="maker-E.canG7_contigs_0307-snap-gene-1.58-mRNA-1"/>
    </source>
</evidence>
<accession>A0A915ESQ1</accession>
<sequence length="197" mass="22163">MRLSDPQSVRPRSSLCDSDMVYLRERNVSPLSPASPKFPLSSAQAHLLRSFAFAPVCTLWIPSMPKPIAFMPAVLPTCTRESRRGEIYAFTLSLPCPAVCFSACPSLCLVYCLLKLGDFVDQSHALWTALHSWSEHFSVTFTDRSTWTSNLFGEEKQRSASVYYETVDGCRLCYYFADDKTTSELGHFVDNSGNKYN</sequence>
<evidence type="ECO:0000313" key="1">
    <source>
        <dbReference type="Proteomes" id="UP000887562"/>
    </source>
</evidence>
<dbReference type="WBParaSite" id="maker-E.canG7_contigs_0307-snap-gene-1.58-mRNA-1">
    <property type="protein sequence ID" value="maker-E.canG7_contigs_0307-snap-gene-1.58-mRNA-1"/>
    <property type="gene ID" value="EcG7_01497"/>
</dbReference>
<reference evidence="2" key="1">
    <citation type="submission" date="2022-11" db="UniProtKB">
        <authorList>
            <consortium name="WormBaseParasite"/>
        </authorList>
    </citation>
    <scope>IDENTIFICATION</scope>
</reference>
<keyword evidence="1" id="KW-1185">Reference proteome</keyword>
<proteinExistence type="predicted"/>
<name>A0A915ESQ1_9CEST</name>
<protein>
    <submittedName>
        <fullName evidence="2">Uncharacterized protein</fullName>
    </submittedName>
</protein>
<organism evidence="1 2">
    <name type="scientific">Echinococcus canadensis</name>
    <dbReference type="NCBI Taxonomy" id="519352"/>
    <lineage>
        <taxon>Eukaryota</taxon>
        <taxon>Metazoa</taxon>
        <taxon>Spiralia</taxon>
        <taxon>Lophotrochozoa</taxon>
        <taxon>Platyhelminthes</taxon>
        <taxon>Cestoda</taxon>
        <taxon>Eucestoda</taxon>
        <taxon>Cyclophyllidea</taxon>
        <taxon>Taeniidae</taxon>
        <taxon>Echinococcus</taxon>
        <taxon>Echinococcus canadensis group</taxon>
    </lineage>
</organism>
<dbReference type="Proteomes" id="UP000887562">
    <property type="component" value="Unplaced"/>
</dbReference>
<dbReference type="AlphaFoldDB" id="A0A915ESQ1"/>